<name>A0A2W7HVG0_9FLAO</name>
<reference evidence="2 3" key="1">
    <citation type="submission" date="2018-06" db="EMBL/GenBank/DDBJ databases">
        <title>Genomic Encyclopedia of Archaeal and Bacterial Type Strains, Phase II (KMG-II): from individual species to whole genera.</title>
        <authorList>
            <person name="Goeker M."/>
        </authorList>
    </citation>
    <scope>NUCLEOTIDE SEQUENCE [LARGE SCALE GENOMIC DNA]</scope>
    <source>
        <strain evidence="2 3">DSM 15361</strain>
    </source>
</reference>
<evidence type="ECO:0000259" key="1">
    <source>
        <dbReference type="Pfam" id="PF13590"/>
    </source>
</evidence>
<comment type="caution">
    <text evidence="2">The sequence shown here is derived from an EMBL/GenBank/DDBJ whole genome shotgun (WGS) entry which is preliminary data.</text>
</comment>
<gene>
    <name evidence="2" type="ORF">LX95_02648</name>
</gene>
<accession>A0A2W7HVG0</accession>
<proteinExistence type="predicted"/>
<feature type="domain" description="DUF4136" evidence="1">
    <location>
        <begin position="23"/>
        <end position="171"/>
    </location>
</feature>
<dbReference type="AlphaFoldDB" id="A0A2W7HVG0"/>
<dbReference type="Proteomes" id="UP000249542">
    <property type="component" value="Unassembled WGS sequence"/>
</dbReference>
<dbReference type="InterPro" id="IPR025411">
    <property type="entry name" value="DUF4136"/>
</dbReference>
<evidence type="ECO:0000313" key="2">
    <source>
        <dbReference type="EMBL" id="PZW38626.1"/>
    </source>
</evidence>
<dbReference type="Pfam" id="PF13590">
    <property type="entry name" value="DUF4136"/>
    <property type="match status" value="1"/>
</dbReference>
<protein>
    <submittedName>
        <fullName evidence="2">Uncharacterized protein DUF4136</fullName>
    </submittedName>
</protein>
<keyword evidence="3" id="KW-1185">Reference proteome</keyword>
<dbReference type="RefSeq" id="WP_170116620.1">
    <property type="nucleotide sequence ID" value="NZ_QKYV01000008.1"/>
</dbReference>
<dbReference type="Gene3D" id="3.30.160.670">
    <property type="match status" value="1"/>
</dbReference>
<organism evidence="2 3">
    <name type="scientific">Mesonia algae</name>
    <dbReference type="NCBI Taxonomy" id="213248"/>
    <lineage>
        <taxon>Bacteria</taxon>
        <taxon>Pseudomonadati</taxon>
        <taxon>Bacteroidota</taxon>
        <taxon>Flavobacteriia</taxon>
        <taxon>Flavobacteriales</taxon>
        <taxon>Flavobacteriaceae</taxon>
        <taxon>Mesonia</taxon>
    </lineage>
</organism>
<sequence>MKQLLFFILIGTLFSCGGPKAFYDYDEQMNFEQCKSFSFYTDLNTGFNELDEQRFVTSLSQALIAEGYQQTDDSDFKINFYTEFFEQRNNNTIGIGLGGGGGAVGGGVSGGIPIGGTQQFISVTIEFANTVNNELFWQAVVESKLDKQLTPIEREEAFLEIAKKALENFPPKR</sequence>
<dbReference type="PROSITE" id="PS51257">
    <property type="entry name" value="PROKAR_LIPOPROTEIN"/>
    <property type="match status" value="1"/>
</dbReference>
<evidence type="ECO:0000313" key="3">
    <source>
        <dbReference type="Proteomes" id="UP000249542"/>
    </source>
</evidence>
<dbReference type="EMBL" id="QKYV01000008">
    <property type="protein sequence ID" value="PZW38626.1"/>
    <property type="molecule type" value="Genomic_DNA"/>
</dbReference>